<evidence type="ECO:0000256" key="11">
    <source>
        <dbReference type="ARBA" id="ARBA00073968"/>
    </source>
</evidence>
<keyword evidence="5" id="KW-0507">mRNA processing</keyword>
<dbReference type="GO" id="GO:0006397">
    <property type="term" value="P:mRNA processing"/>
    <property type="evidence" value="ECO:0007669"/>
    <property type="project" value="UniProtKB-KW"/>
</dbReference>
<dbReference type="GO" id="GO:0005634">
    <property type="term" value="C:nucleus"/>
    <property type="evidence" value="ECO:0007669"/>
    <property type="project" value="UniProtKB-SubCell"/>
</dbReference>
<evidence type="ECO:0000256" key="8">
    <source>
        <dbReference type="ARBA" id="ARBA00023242"/>
    </source>
</evidence>
<dbReference type="InterPro" id="IPR020097">
    <property type="entry name" value="PsdUridine_synth_TruA_a/b_dom"/>
</dbReference>
<evidence type="ECO:0000256" key="1">
    <source>
        <dbReference type="ARBA" id="ARBA00001166"/>
    </source>
</evidence>
<feature type="compositionally biased region" description="Polar residues" evidence="16">
    <location>
        <begin position="15"/>
        <end position="31"/>
    </location>
</feature>
<feature type="region of interest" description="Disordered" evidence="16">
    <location>
        <begin position="599"/>
        <end position="638"/>
    </location>
</feature>
<evidence type="ECO:0000256" key="16">
    <source>
        <dbReference type="SAM" id="MobiDB-lite"/>
    </source>
</evidence>
<reference evidence="18" key="1">
    <citation type="journal article" date="2020" name="Stud. Mycol.">
        <title>101 Dothideomycetes genomes: a test case for predicting lifestyles and emergence of pathogens.</title>
        <authorList>
            <person name="Haridas S."/>
            <person name="Albert R."/>
            <person name="Binder M."/>
            <person name="Bloem J."/>
            <person name="Labutti K."/>
            <person name="Salamov A."/>
            <person name="Andreopoulos B."/>
            <person name="Baker S."/>
            <person name="Barry K."/>
            <person name="Bills G."/>
            <person name="Bluhm B."/>
            <person name="Cannon C."/>
            <person name="Castanera R."/>
            <person name="Culley D."/>
            <person name="Daum C."/>
            <person name="Ezra D."/>
            <person name="Gonzalez J."/>
            <person name="Henrissat B."/>
            <person name="Kuo A."/>
            <person name="Liang C."/>
            <person name="Lipzen A."/>
            <person name="Lutzoni F."/>
            <person name="Magnuson J."/>
            <person name="Mondo S."/>
            <person name="Nolan M."/>
            <person name="Ohm R."/>
            <person name="Pangilinan J."/>
            <person name="Park H.-J."/>
            <person name="Ramirez L."/>
            <person name="Alfaro M."/>
            <person name="Sun H."/>
            <person name="Tritt A."/>
            <person name="Yoshinaga Y."/>
            <person name="Zwiers L.-H."/>
            <person name="Turgeon B."/>
            <person name="Goodwin S."/>
            <person name="Spatafora J."/>
            <person name="Crous P."/>
            <person name="Grigoriev I."/>
        </authorList>
    </citation>
    <scope>NUCLEOTIDE SEQUENCE</scope>
    <source>
        <strain evidence="18">CBS 101060</strain>
    </source>
</reference>
<dbReference type="OrthoDB" id="10256309at2759"/>
<dbReference type="PANTHER" id="PTHR11142:SF4">
    <property type="entry name" value="PSEUDOURIDYLATE SYNTHASE 1 HOMOLOG"/>
    <property type="match status" value="1"/>
</dbReference>
<evidence type="ECO:0000256" key="9">
    <source>
        <dbReference type="ARBA" id="ARBA00036943"/>
    </source>
</evidence>
<comment type="catalytic activity">
    <reaction evidence="2">
        <text>uridine in snRNA = pseudouridine in snRNA</text>
        <dbReference type="Rhea" id="RHEA:51124"/>
        <dbReference type="Rhea" id="RHEA-COMP:12891"/>
        <dbReference type="Rhea" id="RHEA-COMP:12892"/>
        <dbReference type="ChEBI" id="CHEBI:65314"/>
        <dbReference type="ChEBI" id="CHEBI:65315"/>
    </reaction>
</comment>
<dbReference type="GO" id="GO:0003723">
    <property type="term" value="F:RNA binding"/>
    <property type="evidence" value="ECO:0007669"/>
    <property type="project" value="InterPro"/>
</dbReference>
<dbReference type="InterPro" id="IPR041708">
    <property type="entry name" value="PUS1/PUS2-like"/>
</dbReference>
<dbReference type="CDD" id="cd02568">
    <property type="entry name" value="PseudoU_synth_PUS1_PUS2"/>
    <property type="match status" value="1"/>
</dbReference>
<evidence type="ECO:0000256" key="7">
    <source>
        <dbReference type="ARBA" id="ARBA00023235"/>
    </source>
</evidence>
<dbReference type="Proteomes" id="UP000799429">
    <property type="component" value="Unassembled WGS sequence"/>
</dbReference>
<dbReference type="GO" id="GO:0031120">
    <property type="term" value="P:snRNA pseudouridine synthesis"/>
    <property type="evidence" value="ECO:0007669"/>
    <property type="project" value="UniProtKB-ARBA"/>
</dbReference>
<feature type="region of interest" description="Disordered" evidence="16">
    <location>
        <begin position="1"/>
        <end position="110"/>
    </location>
</feature>
<feature type="compositionally biased region" description="Basic and acidic residues" evidence="16">
    <location>
        <begin position="69"/>
        <end position="87"/>
    </location>
</feature>
<evidence type="ECO:0000256" key="10">
    <source>
        <dbReference type="ARBA" id="ARBA00053072"/>
    </source>
</evidence>
<dbReference type="AlphaFoldDB" id="A0A9P4VIS2"/>
<evidence type="ECO:0000256" key="5">
    <source>
        <dbReference type="ARBA" id="ARBA00022664"/>
    </source>
</evidence>
<evidence type="ECO:0000313" key="19">
    <source>
        <dbReference type="Proteomes" id="UP000799429"/>
    </source>
</evidence>
<comment type="function">
    <text evidence="10">Formation of pseudouridine at positions 27 and 28 in the anticodon stem and loop of transfer RNAs; at positions 34 and 36 of intron-containing precursor tRNA(Ile) and at position 35 in the intron-containing tRNA(Tyr). Catalyzes pseudouridylation at position 44 in U2 snRNA. Also catalyzes pseudouridylation of mRNAs.</text>
</comment>
<keyword evidence="8" id="KW-0539">Nucleus</keyword>
<evidence type="ECO:0000256" key="15">
    <source>
        <dbReference type="PIRSR" id="PIRSR641708-2"/>
    </source>
</evidence>
<dbReference type="InterPro" id="IPR020094">
    <property type="entry name" value="TruA/RsuA/RluB/E/F_N"/>
</dbReference>
<gene>
    <name evidence="18" type="ORF">M501DRAFT_1001246</name>
</gene>
<dbReference type="Pfam" id="PF01416">
    <property type="entry name" value="PseudoU_synth_1"/>
    <property type="match status" value="1"/>
</dbReference>
<dbReference type="GO" id="GO:0009982">
    <property type="term" value="F:pseudouridine synthase activity"/>
    <property type="evidence" value="ECO:0007669"/>
    <property type="project" value="InterPro"/>
</dbReference>
<evidence type="ECO:0000313" key="18">
    <source>
        <dbReference type="EMBL" id="KAF2834371.1"/>
    </source>
</evidence>
<evidence type="ECO:0000256" key="14">
    <source>
        <dbReference type="PIRSR" id="PIRSR641708-1"/>
    </source>
</evidence>
<feature type="binding site" evidence="15">
    <location>
        <position position="230"/>
    </location>
    <ligand>
        <name>substrate</name>
    </ligand>
</feature>
<keyword evidence="19" id="KW-1185">Reference proteome</keyword>
<dbReference type="InterPro" id="IPR020103">
    <property type="entry name" value="PsdUridine_synth_cat_dom_sf"/>
</dbReference>
<dbReference type="Gene3D" id="3.30.70.660">
    <property type="entry name" value="Pseudouridine synthase I, catalytic domain, C-terminal subdomain"/>
    <property type="match status" value="1"/>
</dbReference>
<feature type="active site" description="Nucleophile" evidence="14">
    <location>
        <position position="174"/>
    </location>
</feature>
<organism evidence="18 19">
    <name type="scientific">Patellaria atrata CBS 101060</name>
    <dbReference type="NCBI Taxonomy" id="1346257"/>
    <lineage>
        <taxon>Eukaryota</taxon>
        <taxon>Fungi</taxon>
        <taxon>Dikarya</taxon>
        <taxon>Ascomycota</taxon>
        <taxon>Pezizomycotina</taxon>
        <taxon>Dothideomycetes</taxon>
        <taxon>Dothideomycetes incertae sedis</taxon>
        <taxon>Patellariales</taxon>
        <taxon>Patellariaceae</taxon>
        <taxon>Patellaria</taxon>
    </lineage>
</organism>
<dbReference type="FunFam" id="3.30.70.660:FF:000002">
    <property type="entry name" value="tRNA pseudouridine synthase"/>
    <property type="match status" value="1"/>
</dbReference>
<feature type="compositionally biased region" description="Acidic residues" evidence="16">
    <location>
        <begin position="626"/>
        <end position="638"/>
    </location>
</feature>
<name>A0A9P4VIS2_9PEZI</name>
<dbReference type="InterPro" id="IPR020095">
    <property type="entry name" value="PsdUridine_synth_TruA_C"/>
</dbReference>
<accession>A0A9P4VIS2</accession>
<dbReference type="FunFam" id="3.30.70.580:FF:000002">
    <property type="entry name" value="tRNA pseudouridine synthase"/>
    <property type="match status" value="1"/>
</dbReference>
<evidence type="ECO:0000259" key="17">
    <source>
        <dbReference type="Pfam" id="PF01416"/>
    </source>
</evidence>
<dbReference type="GO" id="GO:1990481">
    <property type="term" value="P:mRNA pseudouridine synthesis"/>
    <property type="evidence" value="ECO:0007669"/>
    <property type="project" value="TreeGrafter"/>
</dbReference>
<dbReference type="Gene3D" id="3.30.70.580">
    <property type="entry name" value="Pseudouridine synthase I, catalytic domain, N-terminal subdomain"/>
    <property type="match status" value="1"/>
</dbReference>
<dbReference type="GO" id="GO:0031119">
    <property type="term" value="P:tRNA pseudouridine synthesis"/>
    <property type="evidence" value="ECO:0007669"/>
    <property type="project" value="InterPro"/>
</dbReference>
<comment type="similarity">
    <text evidence="4">Belongs to the tRNA pseudouridine synthase TruA family.</text>
</comment>
<evidence type="ECO:0000256" key="4">
    <source>
        <dbReference type="ARBA" id="ARBA00009375"/>
    </source>
</evidence>
<evidence type="ECO:0000256" key="2">
    <source>
        <dbReference type="ARBA" id="ARBA00001832"/>
    </source>
</evidence>
<keyword evidence="6" id="KW-0819">tRNA processing</keyword>
<comment type="caution">
    <text evidence="18">The sequence shown here is derived from an EMBL/GenBank/DDBJ whole genome shotgun (WGS) entry which is preliminary data.</text>
</comment>
<evidence type="ECO:0000256" key="3">
    <source>
        <dbReference type="ARBA" id="ARBA00004123"/>
    </source>
</evidence>
<comment type="catalytic activity">
    <reaction evidence="1">
        <text>a uridine in mRNA = a pseudouridine in mRNA</text>
        <dbReference type="Rhea" id="RHEA:56644"/>
        <dbReference type="Rhea" id="RHEA-COMP:14658"/>
        <dbReference type="Rhea" id="RHEA-COMP:14659"/>
        <dbReference type="ChEBI" id="CHEBI:65314"/>
        <dbReference type="ChEBI" id="CHEBI:65315"/>
    </reaction>
</comment>
<comment type="subcellular location">
    <subcellularLocation>
        <location evidence="3">Nucleus</location>
    </subcellularLocation>
</comment>
<keyword evidence="7" id="KW-0413">Isomerase</keyword>
<evidence type="ECO:0000256" key="12">
    <source>
        <dbReference type="ARBA" id="ARBA00079072"/>
    </source>
</evidence>
<dbReference type="EMBL" id="MU006120">
    <property type="protein sequence ID" value="KAF2834371.1"/>
    <property type="molecule type" value="Genomic_DNA"/>
</dbReference>
<feature type="compositionally biased region" description="Basic residues" evidence="16">
    <location>
        <begin position="32"/>
        <end position="48"/>
    </location>
</feature>
<dbReference type="InterPro" id="IPR001406">
    <property type="entry name" value="PsdUridine_synth_TruA"/>
</dbReference>
<evidence type="ECO:0000256" key="6">
    <source>
        <dbReference type="ARBA" id="ARBA00022694"/>
    </source>
</evidence>
<protein>
    <recommendedName>
        <fullName evidence="11">tRNA pseudouridine synthase 1</fullName>
    </recommendedName>
    <alternativeName>
        <fullName evidence="12">tRNA pseudouridylate synthase 1</fullName>
    </alternativeName>
    <alternativeName>
        <fullName evidence="13">tRNA-uridine isomerase 1</fullName>
    </alternativeName>
</protein>
<sequence length="638" mass="71758">MVVEERPIEPVAAPNDTTKQSNHQRPDPTSSRGKKRRWENKGFKHGSRAPRSGGQRGDTGRVAYFNQNIDKRARNDASRAKRQKTDDDGTSTPNSVLPAPFAKEEIDAEERRPKRKVAVLIGYSGTGYKGMQINTTEKTIEGDLFTAFVKAGAISKANADDPKKSTLVRCARTDKGVHAAGNVISLKLIVEDPDIVKNINEHLPPQIRVWGIERTIGSFSCYQACDSRWYEYLIPTHSFLPPHPSTYLGRKSEQLAKENGDLEGYRGRQKEVEDFWSETEKKVIRPILDTLDETMRKLVEKALYEFDLDPDHTDDQDTEMLEVSTANVSISEPVPCAEEVIKTGEEGIEDVSNLQPTSSIIVPDSENEGKLLADETKDCKLSIDDKKALNAAIKALKSAYLGAKRAYRISRARIARIEEALSMYEGTKNYHNFTINKTFHNASANRHIKSFKVNPDPIMIHETEWLSLKVHGQSFMMHQIRKMVGMATLVVRCGCPISRIQDCFGPADVSIPKAPGIGLLLERPVFDTYNGKTEKFEKEKIDFGKYEVDILEFKQREIYDKIFLEEEKESQFNTFFSQIDNYKEPYFLYLTSGGIAAAKDPRSVSAAEGGGSKKNKGKKIPKPPVDSEDERDQEPEEG</sequence>
<feature type="domain" description="Pseudouridine synthase I TruA alpha/beta" evidence="17">
    <location>
        <begin position="420"/>
        <end position="527"/>
    </location>
</feature>
<evidence type="ECO:0000256" key="13">
    <source>
        <dbReference type="ARBA" id="ARBA00080858"/>
    </source>
</evidence>
<dbReference type="SUPFAM" id="SSF55120">
    <property type="entry name" value="Pseudouridine synthase"/>
    <property type="match status" value="1"/>
</dbReference>
<comment type="catalytic activity">
    <reaction evidence="9">
        <text>a uridine in tRNA = a pseudouridine in tRNA</text>
        <dbReference type="Rhea" id="RHEA:54572"/>
        <dbReference type="Rhea" id="RHEA-COMP:13339"/>
        <dbReference type="Rhea" id="RHEA-COMP:13934"/>
        <dbReference type="ChEBI" id="CHEBI:65314"/>
        <dbReference type="ChEBI" id="CHEBI:65315"/>
    </reaction>
</comment>
<dbReference type="PANTHER" id="PTHR11142">
    <property type="entry name" value="PSEUDOURIDYLATE SYNTHASE"/>
    <property type="match status" value="1"/>
</dbReference>
<proteinExistence type="inferred from homology"/>